<dbReference type="Proteomes" id="UP001530377">
    <property type="component" value="Unassembled WGS sequence"/>
</dbReference>
<evidence type="ECO:0000313" key="3">
    <source>
        <dbReference type="Proteomes" id="UP001530377"/>
    </source>
</evidence>
<protein>
    <submittedName>
        <fullName evidence="2">Uncharacterized protein</fullName>
    </submittedName>
</protein>
<keyword evidence="3" id="KW-1185">Reference proteome</keyword>
<dbReference type="EMBL" id="JALLPB020000150">
    <property type="protein sequence ID" value="KAL3816410.1"/>
    <property type="molecule type" value="Genomic_DNA"/>
</dbReference>
<gene>
    <name evidence="2" type="ORF">ACHAXA_007346</name>
</gene>
<name>A0ABD3RW12_9STRA</name>
<feature type="region of interest" description="Disordered" evidence="1">
    <location>
        <begin position="102"/>
        <end position="129"/>
    </location>
</feature>
<comment type="caution">
    <text evidence="2">The sequence shown here is derived from an EMBL/GenBank/DDBJ whole genome shotgun (WGS) entry which is preliminary data.</text>
</comment>
<dbReference type="AlphaFoldDB" id="A0ABD3RW12"/>
<organism evidence="2 3">
    <name type="scientific">Cyclostephanos tholiformis</name>
    <dbReference type="NCBI Taxonomy" id="382380"/>
    <lineage>
        <taxon>Eukaryota</taxon>
        <taxon>Sar</taxon>
        <taxon>Stramenopiles</taxon>
        <taxon>Ochrophyta</taxon>
        <taxon>Bacillariophyta</taxon>
        <taxon>Coscinodiscophyceae</taxon>
        <taxon>Thalassiosirophycidae</taxon>
        <taxon>Stephanodiscales</taxon>
        <taxon>Stephanodiscaceae</taxon>
        <taxon>Cyclostephanos</taxon>
    </lineage>
</organism>
<accession>A0ABD3RW12</accession>
<reference evidence="2 3" key="1">
    <citation type="submission" date="2024-10" db="EMBL/GenBank/DDBJ databases">
        <title>Updated reference genomes for cyclostephanoid diatoms.</title>
        <authorList>
            <person name="Roberts W.R."/>
            <person name="Alverson A.J."/>
        </authorList>
    </citation>
    <scope>NUCLEOTIDE SEQUENCE [LARGE SCALE GENOMIC DNA]</scope>
    <source>
        <strain evidence="2 3">AJA228-03</strain>
    </source>
</reference>
<proteinExistence type="predicted"/>
<sequence length="167" mass="19031">MADPINCSSSTINSEKTTTTDHHYHNNNDQFVRWIRAEYLITKYGLAVQGAIAKYPVSRHHDDNDRDDIVDDLNHLLPSVDIVRMAFNMEGWSKCKVPHSSSWAGGGDDNGRERIIHSDHRRGSSDDNDDYDDLGDIIHHRLRGQVAHSGPLNAYFEIRGRDDSYEL</sequence>
<feature type="compositionally biased region" description="Basic and acidic residues" evidence="1">
    <location>
        <begin position="109"/>
        <end position="125"/>
    </location>
</feature>
<evidence type="ECO:0000256" key="1">
    <source>
        <dbReference type="SAM" id="MobiDB-lite"/>
    </source>
</evidence>
<feature type="region of interest" description="Disordered" evidence="1">
    <location>
        <begin position="1"/>
        <end position="21"/>
    </location>
</feature>
<evidence type="ECO:0000313" key="2">
    <source>
        <dbReference type="EMBL" id="KAL3816410.1"/>
    </source>
</evidence>
<feature type="compositionally biased region" description="Polar residues" evidence="1">
    <location>
        <begin position="1"/>
        <end position="16"/>
    </location>
</feature>